<dbReference type="Pfam" id="PF10609">
    <property type="entry name" value="ParA"/>
    <property type="match status" value="1"/>
</dbReference>
<sequence length="311" mass="34708">MGDQETGFLFQLPNQGFFRETRNMSVSPKNQNIFVCRCIDGEQLYSHNYSQQNLISSITQMPKVVSIHSYRGGTGKSNFTANLATTVALQGNRVGVVDTDIQSPGIHNLFGLESETMNKTLNNYLWGQAPIEDTAYDVSANIGLNGNGSLFLVPSSVKADDISRILSEGYDVRLLNDGFRKLVKNLQLDYLFIDTHPGLSKETFLTIAISHVLILILRPDKQDYQGTAVTIDVARQLKVRKMLLAVNKVLKTMNFDALRQKIEATYDAKVAGIFPLSEDLVQQASNGVFCVQFPDHYVSNEFKKVAQQIME</sequence>
<dbReference type="GO" id="GO:0005524">
    <property type="term" value="F:ATP binding"/>
    <property type="evidence" value="ECO:0007669"/>
    <property type="project" value="UniProtKB-KW"/>
</dbReference>
<dbReference type="Proteomes" id="UP001050975">
    <property type="component" value="Unassembled WGS sequence"/>
</dbReference>
<organism evidence="3 4">
    <name type="scientific">Microseira wollei NIES-4236</name>
    <dbReference type="NCBI Taxonomy" id="2530354"/>
    <lineage>
        <taxon>Bacteria</taxon>
        <taxon>Bacillati</taxon>
        <taxon>Cyanobacteriota</taxon>
        <taxon>Cyanophyceae</taxon>
        <taxon>Oscillatoriophycideae</taxon>
        <taxon>Aerosakkonematales</taxon>
        <taxon>Aerosakkonemataceae</taxon>
        <taxon>Microseira</taxon>
    </lineage>
</organism>
<dbReference type="Gene3D" id="3.40.50.300">
    <property type="entry name" value="P-loop containing nucleotide triphosphate hydrolases"/>
    <property type="match status" value="1"/>
</dbReference>
<evidence type="ECO:0000256" key="2">
    <source>
        <dbReference type="ARBA" id="ARBA00022840"/>
    </source>
</evidence>
<gene>
    <name evidence="3" type="ORF">MiSe_54610</name>
</gene>
<evidence type="ECO:0000256" key="1">
    <source>
        <dbReference type="ARBA" id="ARBA00022741"/>
    </source>
</evidence>
<proteinExistence type="predicted"/>
<accession>A0AAV3XI65</accession>
<keyword evidence="2" id="KW-0067">ATP-binding</keyword>
<keyword evidence="1" id="KW-0547">Nucleotide-binding</keyword>
<evidence type="ECO:0000313" key="4">
    <source>
        <dbReference type="Proteomes" id="UP001050975"/>
    </source>
</evidence>
<dbReference type="PANTHER" id="PTHR13696:SF52">
    <property type="entry name" value="PARA FAMILY PROTEIN CT_582"/>
    <property type="match status" value="1"/>
</dbReference>
<protein>
    <submittedName>
        <fullName evidence="3">Cell division inhibitor</fullName>
    </submittedName>
</protein>
<dbReference type="AlphaFoldDB" id="A0AAV3XI65"/>
<comment type="caution">
    <text evidence="3">The sequence shown here is derived from an EMBL/GenBank/DDBJ whole genome shotgun (WGS) entry which is preliminary data.</text>
</comment>
<dbReference type="InterPro" id="IPR027417">
    <property type="entry name" value="P-loop_NTPase"/>
</dbReference>
<dbReference type="PANTHER" id="PTHR13696">
    <property type="entry name" value="P-LOOP CONTAINING NUCLEOSIDE TRIPHOSPHATE HYDROLASE"/>
    <property type="match status" value="1"/>
</dbReference>
<name>A0AAV3XI65_9CYAN</name>
<keyword evidence="4" id="KW-1185">Reference proteome</keyword>
<dbReference type="EMBL" id="BLAY01000096">
    <property type="protein sequence ID" value="GET40650.1"/>
    <property type="molecule type" value="Genomic_DNA"/>
</dbReference>
<reference evidence="3" key="1">
    <citation type="submission" date="2019-10" db="EMBL/GenBank/DDBJ databases">
        <title>Draft genome sequece of Microseira wollei NIES-4236.</title>
        <authorList>
            <person name="Yamaguchi H."/>
            <person name="Suzuki S."/>
            <person name="Kawachi M."/>
        </authorList>
    </citation>
    <scope>NUCLEOTIDE SEQUENCE</scope>
    <source>
        <strain evidence="3">NIES-4236</strain>
    </source>
</reference>
<evidence type="ECO:0000313" key="3">
    <source>
        <dbReference type="EMBL" id="GET40650.1"/>
    </source>
</evidence>
<dbReference type="InterPro" id="IPR050678">
    <property type="entry name" value="DNA_Partitioning_ATPase"/>
</dbReference>
<dbReference type="InterPro" id="IPR033756">
    <property type="entry name" value="YlxH/NBP35"/>
</dbReference>
<dbReference type="SUPFAM" id="SSF52540">
    <property type="entry name" value="P-loop containing nucleoside triphosphate hydrolases"/>
    <property type="match status" value="1"/>
</dbReference>